<accession>A0A2K1YIQ4</accession>
<dbReference type="EMBL" id="CM009300">
    <property type="protein sequence ID" value="PNT12895.1"/>
    <property type="molecule type" value="Genomic_DNA"/>
</dbReference>
<sequence>MDFIHQNGLSITNDTSAYIGTQKPRVLDLRRKQNPFLSKIPIKCPHNNDILNIAIILKWRTCYRYQKYTKNYK</sequence>
<protein>
    <submittedName>
        <fullName evidence="1">Uncharacterized protein</fullName>
    </submittedName>
</protein>
<keyword evidence="2" id="KW-1185">Reference proteome</keyword>
<organism evidence="1 2">
    <name type="scientific">Populus trichocarpa</name>
    <name type="common">Western balsam poplar</name>
    <name type="synonym">Populus balsamifera subsp. trichocarpa</name>
    <dbReference type="NCBI Taxonomy" id="3694"/>
    <lineage>
        <taxon>Eukaryota</taxon>
        <taxon>Viridiplantae</taxon>
        <taxon>Streptophyta</taxon>
        <taxon>Embryophyta</taxon>
        <taxon>Tracheophyta</taxon>
        <taxon>Spermatophyta</taxon>
        <taxon>Magnoliopsida</taxon>
        <taxon>eudicotyledons</taxon>
        <taxon>Gunneridae</taxon>
        <taxon>Pentapetalae</taxon>
        <taxon>rosids</taxon>
        <taxon>fabids</taxon>
        <taxon>Malpighiales</taxon>
        <taxon>Salicaceae</taxon>
        <taxon>Saliceae</taxon>
        <taxon>Populus</taxon>
    </lineage>
</organism>
<evidence type="ECO:0000313" key="1">
    <source>
        <dbReference type="EMBL" id="PNT12895.1"/>
    </source>
</evidence>
<reference evidence="1 2" key="1">
    <citation type="journal article" date="2006" name="Science">
        <title>The genome of black cottonwood, Populus trichocarpa (Torr. &amp; Gray).</title>
        <authorList>
            <person name="Tuskan G.A."/>
            <person name="Difazio S."/>
            <person name="Jansson S."/>
            <person name="Bohlmann J."/>
            <person name="Grigoriev I."/>
            <person name="Hellsten U."/>
            <person name="Putnam N."/>
            <person name="Ralph S."/>
            <person name="Rombauts S."/>
            <person name="Salamov A."/>
            <person name="Schein J."/>
            <person name="Sterck L."/>
            <person name="Aerts A."/>
            <person name="Bhalerao R.R."/>
            <person name="Bhalerao R.P."/>
            <person name="Blaudez D."/>
            <person name="Boerjan W."/>
            <person name="Brun A."/>
            <person name="Brunner A."/>
            <person name="Busov V."/>
            <person name="Campbell M."/>
            <person name="Carlson J."/>
            <person name="Chalot M."/>
            <person name="Chapman J."/>
            <person name="Chen G.L."/>
            <person name="Cooper D."/>
            <person name="Coutinho P.M."/>
            <person name="Couturier J."/>
            <person name="Covert S."/>
            <person name="Cronk Q."/>
            <person name="Cunningham R."/>
            <person name="Davis J."/>
            <person name="Degroeve S."/>
            <person name="Dejardin A."/>
            <person name="Depamphilis C."/>
            <person name="Detter J."/>
            <person name="Dirks B."/>
            <person name="Dubchak I."/>
            <person name="Duplessis S."/>
            <person name="Ehlting J."/>
            <person name="Ellis B."/>
            <person name="Gendler K."/>
            <person name="Goodstein D."/>
            <person name="Gribskov M."/>
            <person name="Grimwood J."/>
            <person name="Groover A."/>
            <person name="Gunter L."/>
            <person name="Hamberger B."/>
            <person name="Heinze B."/>
            <person name="Helariutta Y."/>
            <person name="Henrissat B."/>
            <person name="Holligan D."/>
            <person name="Holt R."/>
            <person name="Huang W."/>
            <person name="Islam-Faridi N."/>
            <person name="Jones S."/>
            <person name="Jones-Rhoades M."/>
            <person name="Jorgensen R."/>
            <person name="Joshi C."/>
            <person name="Kangasjarvi J."/>
            <person name="Karlsson J."/>
            <person name="Kelleher C."/>
            <person name="Kirkpatrick R."/>
            <person name="Kirst M."/>
            <person name="Kohler A."/>
            <person name="Kalluri U."/>
            <person name="Larimer F."/>
            <person name="Leebens-Mack J."/>
            <person name="Leple J.C."/>
            <person name="Locascio P."/>
            <person name="Lou Y."/>
            <person name="Lucas S."/>
            <person name="Martin F."/>
            <person name="Montanini B."/>
            <person name="Napoli C."/>
            <person name="Nelson D.R."/>
            <person name="Nelson C."/>
            <person name="Nieminen K."/>
            <person name="Nilsson O."/>
            <person name="Pereda V."/>
            <person name="Peter G."/>
            <person name="Philippe R."/>
            <person name="Pilate G."/>
            <person name="Poliakov A."/>
            <person name="Razumovskaya J."/>
            <person name="Richardson P."/>
            <person name="Rinaldi C."/>
            <person name="Ritland K."/>
            <person name="Rouze P."/>
            <person name="Ryaboy D."/>
            <person name="Schmutz J."/>
            <person name="Schrader J."/>
            <person name="Segerman B."/>
            <person name="Shin H."/>
            <person name="Siddiqui A."/>
            <person name="Sterky F."/>
            <person name="Terry A."/>
            <person name="Tsai C.J."/>
            <person name="Uberbacher E."/>
            <person name="Unneberg P."/>
            <person name="Vahala J."/>
            <person name="Wall K."/>
            <person name="Wessler S."/>
            <person name="Yang G."/>
            <person name="Yin T."/>
            <person name="Douglas C."/>
            <person name="Marra M."/>
            <person name="Sandberg G."/>
            <person name="Van de Peer Y."/>
            <person name="Rokhsar D."/>
        </authorList>
    </citation>
    <scope>NUCLEOTIDE SEQUENCE [LARGE SCALE GENOMIC DNA]</scope>
    <source>
        <strain evidence="2">cv. Nisqually</strain>
    </source>
</reference>
<gene>
    <name evidence="1" type="ORF">POPTR_011G112600</name>
</gene>
<dbReference type="Proteomes" id="UP000006729">
    <property type="component" value="Chromosome 11"/>
</dbReference>
<name>A0A2K1YIQ4_POPTR</name>
<dbReference type="InParanoid" id="A0A2K1YIQ4"/>
<dbReference type="AlphaFoldDB" id="A0A2K1YIQ4"/>
<proteinExistence type="predicted"/>
<evidence type="ECO:0000313" key="2">
    <source>
        <dbReference type="Proteomes" id="UP000006729"/>
    </source>
</evidence>